<proteinExistence type="predicted"/>
<evidence type="ECO:0000313" key="1">
    <source>
        <dbReference type="EMBL" id="OMP09804.1"/>
    </source>
</evidence>
<dbReference type="Gene3D" id="1.10.472.10">
    <property type="entry name" value="Cyclin-like"/>
    <property type="match status" value="1"/>
</dbReference>
<gene>
    <name evidence="1" type="ORF">CCACVL1_01034</name>
</gene>
<dbReference type="AlphaFoldDB" id="A0A1R3KRW2"/>
<organism evidence="1 2">
    <name type="scientific">Corchorus capsularis</name>
    <name type="common">Jute</name>
    <dbReference type="NCBI Taxonomy" id="210143"/>
    <lineage>
        <taxon>Eukaryota</taxon>
        <taxon>Viridiplantae</taxon>
        <taxon>Streptophyta</taxon>
        <taxon>Embryophyta</taxon>
        <taxon>Tracheophyta</taxon>
        <taxon>Spermatophyta</taxon>
        <taxon>Magnoliopsida</taxon>
        <taxon>eudicotyledons</taxon>
        <taxon>Gunneridae</taxon>
        <taxon>Pentapetalae</taxon>
        <taxon>rosids</taxon>
        <taxon>malvids</taxon>
        <taxon>Malvales</taxon>
        <taxon>Malvaceae</taxon>
        <taxon>Grewioideae</taxon>
        <taxon>Apeibeae</taxon>
        <taxon>Corchorus</taxon>
    </lineage>
</organism>
<dbReference type="STRING" id="210143.A0A1R3KRW2"/>
<dbReference type="Proteomes" id="UP000188268">
    <property type="component" value="Unassembled WGS sequence"/>
</dbReference>
<dbReference type="OrthoDB" id="1716389at2759"/>
<evidence type="ECO:0000313" key="2">
    <source>
        <dbReference type="Proteomes" id="UP000188268"/>
    </source>
</evidence>
<keyword evidence="2" id="KW-1185">Reference proteome</keyword>
<dbReference type="Gramene" id="OMP09804">
    <property type="protein sequence ID" value="OMP09804"/>
    <property type="gene ID" value="CCACVL1_01034"/>
</dbReference>
<comment type="caution">
    <text evidence="1">The sequence shown here is derived from an EMBL/GenBank/DDBJ whole genome shotgun (WGS) entry which is preliminary data.</text>
</comment>
<accession>A0A1R3KRW2</accession>
<name>A0A1R3KRW2_COCAP</name>
<sequence>MELLVLSTIQWKMYLVTPLTYLDHIARRVGVKGI</sequence>
<dbReference type="EMBL" id="AWWV01002974">
    <property type="protein sequence ID" value="OMP09804.1"/>
    <property type="molecule type" value="Genomic_DNA"/>
</dbReference>
<reference evidence="1 2" key="1">
    <citation type="submission" date="2013-09" db="EMBL/GenBank/DDBJ databases">
        <title>Corchorus capsularis genome sequencing.</title>
        <authorList>
            <person name="Alam M."/>
            <person name="Haque M.S."/>
            <person name="Islam M.S."/>
            <person name="Emdad E.M."/>
            <person name="Islam M.M."/>
            <person name="Ahmed B."/>
            <person name="Halim A."/>
            <person name="Hossen Q.M.M."/>
            <person name="Hossain M.Z."/>
            <person name="Ahmed R."/>
            <person name="Khan M.M."/>
            <person name="Islam R."/>
            <person name="Rashid M.M."/>
            <person name="Khan S.A."/>
            <person name="Rahman M.S."/>
            <person name="Alam M."/>
        </authorList>
    </citation>
    <scope>NUCLEOTIDE SEQUENCE [LARGE SCALE GENOMIC DNA]</scope>
    <source>
        <strain evidence="2">cv. CVL-1</strain>
        <tissue evidence="1">Whole seedling</tissue>
    </source>
</reference>
<protein>
    <submittedName>
        <fullName evidence="1">Uncharacterized protein</fullName>
    </submittedName>
</protein>